<dbReference type="PANTHER" id="PTHR21583">
    <property type="entry name" value="ELYS PROTEIN"/>
    <property type="match status" value="1"/>
</dbReference>
<feature type="region of interest" description="Disordered" evidence="3">
    <location>
        <begin position="892"/>
        <end position="953"/>
    </location>
</feature>
<feature type="domain" description="ELYS-like" evidence="4">
    <location>
        <begin position="482"/>
        <end position="706"/>
    </location>
</feature>
<feature type="compositionally biased region" description="Polar residues" evidence="3">
    <location>
        <begin position="927"/>
        <end position="943"/>
    </location>
</feature>
<dbReference type="InterPro" id="IPR025151">
    <property type="entry name" value="ELYS_dom"/>
</dbReference>
<dbReference type="InterPro" id="IPR052620">
    <property type="entry name" value="ELYS/MEL-28_NucAsmblyFactor"/>
</dbReference>
<dbReference type="EMBL" id="JANBPU010000003">
    <property type="protein sequence ID" value="KAJ1921705.1"/>
    <property type="molecule type" value="Genomic_DNA"/>
</dbReference>
<feature type="compositionally biased region" description="Low complexity" evidence="3">
    <location>
        <begin position="1249"/>
        <end position="1262"/>
    </location>
</feature>
<feature type="compositionally biased region" description="Acidic residues" evidence="3">
    <location>
        <begin position="1192"/>
        <end position="1202"/>
    </location>
</feature>
<keyword evidence="6" id="KW-1185">Reference proteome</keyword>
<feature type="compositionally biased region" description="Low complexity" evidence="3">
    <location>
        <begin position="1278"/>
        <end position="1288"/>
    </location>
</feature>
<dbReference type="Proteomes" id="UP001150538">
    <property type="component" value="Unassembled WGS sequence"/>
</dbReference>
<accession>A0A9W8A2T2</accession>
<comment type="subcellular location">
    <subcellularLocation>
        <location evidence="1">Nucleus</location>
    </subcellularLocation>
</comment>
<reference evidence="5" key="1">
    <citation type="submission" date="2022-07" db="EMBL/GenBank/DDBJ databases">
        <title>Phylogenomic reconstructions and comparative analyses of Kickxellomycotina fungi.</title>
        <authorList>
            <person name="Reynolds N.K."/>
            <person name="Stajich J.E."/>
            <person name="Barry K."/>
            <person name="Grigoriev I.V."/>
            <person name="Crous P."/>
            <person name="Smith M.E."/>
        </authorList>
    </citation>
    <scope>NUCLEOTIDE SEQUENCE</scope>
    <source>
        <strain evidence="5">NBRC 100468</strain>
    </source>
</reference>
<dbReference type="PANTHER" id="PTHR21583:SF8">
    <property type="entry name" value="PROTEIN ELYS"/>
    <property type="match status" value="1"/>
</dbReference>
<feature type="compositionally biased region" description="Polar residues" evidence="3">
    <location>
        <begin position="978"/>
        <end position="997"/>
    </location>
</feature>
<evidence type="ECO:0000256" key="2">
    <source>
        <dbReference type="ARBA" id="ARBA00023242"/>
    </source>
</evidence>
<feature type="compositionally biased region" description="Polar residues" evidence="3">
    <location>
        <begin position="1059"/>
        <end position="1089"/>
    </location>
</feature>
<comment type="caution">
    <text evidence="5">The sequence shown here is derived from an EMBL/GenBank/DDBJ whole genome shotgun (WGS) entry which is preliminary data.</text>
</comment>
<evidence type="ECO:0000256" key="3">
    <source>
        <dbReference type="SAM" id="MobiDB-lite"/>
    </source>
</evidence>
<feature type="compositionally biased region" description="Polar residues" evidence="3">
    <location>
        <begin position="1122"/>
        <end position="1154"/>
    </location>
</feature>
<feature type="compositionally biased region" description="Basic residues" evidence="3">
    <location>
        <begin position="1360"/>
        <end position="1369"/>
    </location>
</feature>
<feature type="compositionally biased region" description="Polar residues" evidence="3">
    <location>
        <begin position="1295"/>
        <end position="1304"/>
    </location>
</feature>
<feature type="compositionally biased region" description="Low complexity" evidence="3">
    <location>
        <begin position="1108"/>
        <end position="1121"/>
    </location>
</feature>
<proteinExistence type="predicted"/>
<keyword evidence="2" id="KW-0539">Nucleus</keyword>
<feature type="compositionally biased region" description="Basic and acidic residues" evidence="3">
    <location>
        <begin position="1155"/>
        <end position="1171"/>
    </location>
</feature>
<dbReference type="OrthoDB" id="20729at2759"/>
<dbReference type="GO" id="GO:0005634">
    <property type="term" value="C:nucleus"/>
    <property type="evidence" value="ECO:0007669"/>
    <property type="project" value="UniProtKB-SubCell"/>
</dbReference>
<organism evidence="5 6">
    <name type="scientific">Mycoemilia scoparia</name>
    <dbReference type="NCBI Taxonomy" id="417184"/>
    <lineage>
        <taxon>Eukaryota</taxon>
        <taxon>Fungi</taxon>
        <taxon>Fungi incertae sedis</taxon>
        <taxon>Zoopagomycota</taxon>
        <taxon>Kickxellomycotina</taxon>
        <taxon>Kickxellomycetes</taxon>
        <taxon>Kickxellales</taxon>
        <taxon>Kickxellaceae</taxon>
        <taxon>Mycoemilia</taxon>
    </lineage>
</organism>
<evidence type="ECO:0000313" key="5">
    <source>
        <dbReference type="EMBL" id="KAJ1921705.1"/>
    </source>
</evidence>
<feature type="compositionally biased region" description="Polar residues" evidence="3">
    <location>
        <begin position="901"/>
        <end position="910"/>
    </location>
</feature>
<gene>
    <name evidence="5" type="ORF">H4219_000438</name>
</gene>
<feature type="compositionally biased region" description="Polar residues" evidence="3">
    <location>
        <begin position="1033"/>
        <end position="1051"/>
    </location>
</feature>
<protein>
    <recommendedName>
        <fullName evidence="4">ELYS-like domain-containing protein</fullName>
    </recommendedName>
</protein>
<sequence>MDVFAEVPSLPRDFSGHRPFPSKVSGGYVGFPSTSDASNSKLFYRYTQHGLEVRDGTLLSSQLPEALAVFSTSTMVSYCSSEPTIEFVMPIVIGGEAYFVIIIKRSQDGQHGLLLFHPYTLNSYPIDVALPQNITAMDAIGLVDPLEEVDGPPVYGMIAIASTHGAIHLGKLHLCFSNECGMSANVTLVNHQTSSTEDMVAISLKHMSLSPTSILIFVADSSQKCEVLRLDLENGAEFSTLAKIRDNSIKDHINVLKIDNLTPHRYNLSIGVGARAVDDVSNPPPASIFVYFLSIDSNWTVSCVPSGSAAINVPKPSQHSMRNRGASARPVGGTVAQIEINNIKDRAVLTVLVVAPHESQASSFQANSNAFKTSRSYVASFEIASEGLFHIHTLEQIGTTLGERALAISIDPMYAELEMLAQERVFGSSLFSFDLVPENSSSGLSSSVDIEQFIGRDPSEFPYPLQARQDVTSFRQKLGGDLFFDLLLGLADIDSKSVYPPKDLGDLRKFISAIYECGLDSLKKHSLVLYLLIDQGAASGDPSVFLTNWELPESASRYAKQTFIPQHFQHLVAGYWLIDHGKVPLGLSYLSDPAVEADWAIKILRASIVYKCFREARYFMASVKSVLDETPEDIVILMTIYLHCSLDEAFFFQRRYVDDPSLREYMLTQLFTHCLSSSSHKRDVDRLLELPFDSDEEYCLIQFCRDSSAIIVKDFLAMYYIHHGRHIEAIRVYDEIVALEKDLEPLTPALQRKSKARQLISQNLRMLLPAAQLPTLALYDKELDMDSNQLYDDDDDEEWVITQASQGSKIRSETGDMDIDAEAEAADNPEESTEHIKVVAKPTKLDALQIPPLSASRAIRRRAPIGNNSGAAHAPQQALIKALMRQMFSNRPIPESIPTDAPTSGEQTADGSFMDRVSEPGTPRTKVGTNAPGSPWKTPTSVVSARGEQSPGGNMINAVSPAAGLRRVPFVGPPVTPKSATTPYSSFSPAPGSQQRHSLAADEWSPTKRMNNVNVGHTPGPRRVGGSAIRQRPFSTLGFSSPGSNNPTTSLPGGFPSPFNKSPFNIAKSTSTPESTKTANSYISGSPGTPSKLPGLGSTQSPVLSRYSPSGNSSLTSLSPTKTNPFSTSPSQTKSGRVSFTSPTHSSPNSTGSKTDPEIEEKQKSPEHPEPAIRYNLRKRTTRSSTYTEATGDNDEGQDEDSSSYPETQYNSNRAGVSVLNNAQNRPIKSAMSSKERATSLRTTRNRQTSSPSSSSSVTDSPDGAHIPGGFPKESRKSSQPKGKPSPSQYRKPASTVTTRLQSSRLKKVSFAEDLDEQDQNDDDMDESSEDDDLANNEKVPEPNRINSKLMMMDASKTPRYARTRSRKN</sequence>
<evidence type="ECO:0000259" key="4">
    <source>
        <dbReference type="Pfam" id="PF13934"/>
    </source>
</evidence>
<feature type="region of interest" description="Disordered" evidence="3">
    <location>
        <begin position="970"/>
        <end position="1369"/>
    </location>
</feature>
<evidence type="ECO:0000313" key="6">
    <source>
        <dbReference type="Proteomes" id="UP001150538"/>
    </source>
</evidence>
<feature type="compositionally biased region" description="Acidic residues" evidence="3">
    <location>
        <begin position="1313"/>
        <end position="1335"/>
    </location>
</feature>
<feature type="compositionally biased region" description="Polar residues" evidence="3">
    <location>
        <begin position="1203"/>
        <end position="1233"/>
    </location>
</feature>
<evidence type="ECO:0000256" key="1">
    <source>
        <dbReference type="ARBA" id="ARBA00004123"/>
    </source>
</evidence>
<dbReference type="Pfam" id="PF13934">
    <property type="entry name" value="ELYS"/>
    <property type="match status" value="1"/>
</dbReference>
<name>A0A9W8A2T2_9FUNG</name>